<evidence type="ECO:0000259" key="9">
    <source>
        <dbReference type="PROSITE" id="PS51918"/>
    </source>
</evidence>
<keyword evidence="13" id="KW-1185">Reference proteome</keyword>
<feature type="binding site" evidence="8">
    <location>
        <position position="34"/>
    </location>
    <ligand>
        <name>[4Fe-4S] cluster</name>
        <dbReference type="ChEBI" id="CHEBI:49883"/>
        <label>1</label>
    </ligand>
</feature>
<gene>
    <name evidence="8" type="primary">lipA</name>
    <name evidence="10" type="ORF">C6V80_04595</name>
    <name evidence="11" type="ORF">EDC58_0510</name>
</gene>
<comment type="similarity">
    <text evidence="8">Belongs to the radical SAM superfamily. Lipoyl synthase family.</text>
</comment>
<dbReference type="Proteomes" id="UP000298805">
    <property type="component" value="Chromosome"/>
</dbReference>
<dbReference type="PANTHER" id="PTHR10949:SF0">
    <property type="entry name" value="LIPOYL SYNTHASE, MITOCHONDRIAL"/>
    <property type="match status" value="1"/>
</dbReference>
<feature type="binding site" evidence="8">
    <location>
        <position position="59"/>
    </location>
    <ligand>
        <name>[4Fe-4S] cluster</name>
        <dbReference type="ChEBI" id="CHEBI:49883"/>
        <label>2</label>
        <note>4Fe-4S-S-AdoMet</note>
    </ligand>
</feature>
<dbReference type="GO" id="GO:0005737">
    <property type="term" value="C:cytoplasm"/>
    <property type="evidence" value="ECO:0007669"/>
    <property type="project" value="UniProtKB-SubCell"/>
</dbReference>
<dbReference type="EC" id="2.8.1.8" evidence="8"/>
<dbReference type="Gene3D" id="3.20.20.70">
    <property type="entry name" value="Aldolase class I"/>
    <property type="match status" value="1"/>
</dbReference>
<keyword evidence="1 8" id="KW-0004">4Fe-4S</keyword>
<dbReference type="NCBIfam" id="NF009544">
    <property type="entry name" value="PRK12928.1"/>
    <property type="match status" value="1"/>
</dbReference>
<comment type="pathway">
    <text evidence="8">Protein modification; protein lipoylation via endogenous pathway; protein N(6)-(lipoyl)lysine from octanoyl-[acyl-carrier-protein]: step 2/2.</text>
</comment>
<accession>A0AAJ4REB4</accession>
<evidence type="ECO:0000313" key="12">
    <source>
        <dbReference type="Proteomes" id="UP000272781"/>
    </source>
</evidence>
<evidence type="ECO:0000256" key="8">
    <source>
        <dbReference type="HAMAP-Rule" id="MF_00206"/>
    </source>
</evidence>
<comment type="function">
    <text evidence="8">Catalyzes the radical-mediated insertion of two sulfur atoms into the C-6 and C-8 positions of the octanoyl moiety bound to the lipoyl domains of lipoate-dependent enzymes, thereby converting the octanoylated domains into lipoylated derivatives.</text>
</comment>
<dbReference type="EMBL" id="CP027432">
    <property type="protein sequence ID" value="QCI28259.1"/>
    <property type="molecule type" value="Genomic_DNA"/>
</dbReference>
<reference evidence="13" key="1">
    <citation type="submission" date="2018-03" db="EMBL/GenBank/DDBJ databases">
        <title>A comparative analysis of the Nautiliaceae.</title>
        <authorList>
            <person name="Grosche A."/>
            <person name="Smedile F."/>
            <person name="Vetriani C."/>
        </authorList>
    </citation>
    <scope>NUCLEOTIDE SEQUENCE [LARGE SCALE GENOMIC DNA]</scope>
    <source>
        <strain evidence="13">TB6</strain>
    </source>
</reference>
<sequence>MKPKVKAPSFEAISKTLSIIEKYSLSTVCYSSKCPNISECFKRGTATFMIMGNICTRNCKFCNVTSAKPLPLDENEPLKIAKAVKELNLNYVVTTSVDRDDLSDYGSTHFYNVIEKIAALNPNTKIESLTPDFRGDINALNLMISSKSYKLAHNIETTKRLHKKLKPKSSYTLSLKVLEYYSKFKITKSSIIVGFGETFEEIEETMRDLKNAGLSQLTIGQYLRPSPKHYPVKKYYSKEEFELLENMAYSIGFKAVVAGELVRSSYFADKL</sequence>
<feature type="binding site" evidence="8">
    <location>
        <position position="55"/>
    </location>
    <ligand>
        <name>[4Fe-4S] cluster</name>
        <dbReference type="ChEBI" id="CHEBI:49883"/>
        <label>2</label>
        <note>4Fe-4S-S-AdoMet</note>
    </ligand>
</feature>
<comment type="subcellular location">
    <subcellularLocation>
        <location evidence="8">Cytoplasm</location>
    </subcellularLocation>
</comment>
<dbReference type="HAMAP" id="MF_00206">
    <property type="entry name" value="Lipoyl_synth"/>
    <property type="match status" value="1"/>
</dbReference>
<evidence type="ECO:0000313" key="13">
    <source>
        <dbReference type="Proteomes" id="UP000298805"/>
    </source>
</evidence>
<comment type="catalytic activity">
    <reaction evidence="7 8">
        <text>[[Fe-S] cluster scaffold protein carrying a second [4Fe-4S](2+) cluster] + N(6)-octanoyl-L-lysyl-[protein] + 2 oxidized [2Fe-2S]-[ferredoxin] + 2 S-adenosyl-L-methionine + 4 H(+) = [[Fe-S] cluster scaffold protein] + N(6)-[(R)-dihydrolipoyl]-L-lysyl-[protein] + 4 Fe(3+) + 2 hydrogen sulfide + 2 5'-deoxyadenosine + 2 L-methionine + 2 reduced [2Fe-2S]-[ferredoxin]</text>
        <dbReference type="Rhea" id="RHEA:16585"/>
        <dbReference type="Rhea" id="RHEA-COMP:9928"/>
        <dbReference type="Rhea" id="RHEA-COMP:10000"/>
        <dbReference type="Rhea" id="RHEA-COMP:10001"/>
        <dbReference type="Rhea" id="RHEA-COMP:10475"/>
        <dbReference type="Rhea" id="RHEA-COMP:14568"/>
        <dbReference type="Rhea" id="RHEA-COMP:14569"/>
        <dbReference type="ChEBI" id="CHEBI:15378"/>
        <dbReference type="ChEBI" id="CHEBI:17319"/>
        <dbReference type="ChEBI" id="CHEBI:29034"/>
        <dbReference type="ChEBI" id="CHEBI:29919"/>
        <dbReference type="ChEBI" id="CHEBI:33722"/>
        <dbReference type="ChEBI" id="CHEBI:33737"/>
        <dbReference type="ChEBI" id="CHEBI:33738"/>
        <dbReference type="ChEBI" id="CHEBI:57844"/>
        <dbReference type="ChEBI" id="CHEBI:59789"/>
        <dbReference type="ChEBI" id="CHEBI:78809"/>
        <dbReference type="ChEBI" id="CHEBI:83100"/>
        <dbReference type="EC" id="2.8.1.8"/>
    </reaction>
</comment>
<dbReference type="SFLD" id="SFLDS00029">
    <property type="entry name" value="Radical_SAM"/>
    <property type="match status" value="1"/>
</dbReference>
<dbReference type="PANTHER" id="PTHR10949">
    <property type="entry name" value="LIPOYL SYNTHASE"/>
    <property type="match status" value="1"/>
</dbReference>
<keyword evidence="8" id="KW-0963">Cytoplasm</keyword>
<dbReference type="SUPFAM" id="SSF102114">
    <property type="entry name" value="Radical SAM enzymes"/>
    <property type="match status" value="1"/>
</dbReference>
<evidence type="ECO:0000256" key="5">
    <source>
        <dbReference type="ARBA" id="ARBA00023004"/>
    </source>
</evidence>
<organism evidence="11 12">
    <name type="scientific">Caminibacter pacificus</name>
    <dbReference type="NCBI Taxonomy" id="1424653"/>
    <lineage>
        <taxon>Bacteria</taxon>
        <taxon>Pseudomonadati</taxon>
        <taxon>Campylobacterota</taxon>
        <taxon>Epsilonproteobacteria</taxon>
        <taxon>Nautiliales</taxon>
        <taxon>Nautiliaceae</taxon>
        <taxon>Caminibacter</taxon>
    </lineage>
</organism>
<feature type="binding site" evidence="8">
    <location>
        <position position="265"/>
    </location>
    <ligand>
        <name>[4Fe-4S] cluster</name>
        <dbReference type="ChEBI" id="CHEBI:49883"/>
        <label>1</label>
    </ligand>
</feature>
<evidence type="ECO:0000256" key="4">
    <source>
        <dbReference type="ARBA" id="ARBA00022723"/>
    </source>
</evidence>
<keyword evidence="3 8" id="KW-0949">S-adenosyl-L-methionine</keyword>
<dbReference type="AlphaFoldDB" id="A0AAJ4REB4"/>
<comment type="cofactor">
    <cofactor evidence="8">
        <name>[4Fe-4S] cluster</name>
        <dbReference type="ChEBI" id="CHEBI:49883"/>
    </cofactor>
    <text evidence="8">Binds 2 [4Fe-4S] clusters per subunit. One cluster is coordinated with 3 cysteines and an exchangeable S-adenosyl-L-methionine.</text>
</comment>
<evidence type="ECO:0000313" key="11">
    <source>
        <dbReference type="EMBL" id="ROR41026.1"/>
    </source>
</evidence>
<reference evidence="11 12" key="2">
    <citation type="submission" date="2018-11" db="EMBL/GenBank/DDBJ databases">
        <title>Genomic Encyclopedia of Type Strains, Phase IV (KMG-IV): sequencing the most valuable type-strain genomes for metagenomic binning, comparative biology and taxonomic classification.</title>
        <authorList>
            <person name="Goeker M."/>
        </authorList>
    </citation>
    <scope>NUCLEOTIDE SEQUENCE [LARGE SCALE GENOMIC DNA]</scope>
    <source>
        <strain evidence="11 12">DSM 27783</strain>
    </source>
</reference>
<evidence type="ECO:0000256" key="2">
    <source>
        <dbReference type="ARBA" id="ARBA00022679"/>
    </source>
</evidence>
<dbReference type="InterPro" id="IPR006638">
    <property type="entry name" value="Elp3/MiaA/NifB-like_rSAM"/>
</dbReference>
<dbReference type="InterPro" id="IPR003698">
    <property type="entry name" value="Lipoyl_synth"/>
</dbReference>
<dbReference type="GO" id="GO:0016992">
    <property type="term" value="F:lipoate synthase activity"/>
    <property type="evidence" value="ECO:0007669"/>
    <property type="project" value="UniProtKB-UniRule"/>
</dbReference>
<dbReference type="InterPro" id="IPR007197">
    <property type="entry name" value="rSAM"/>
</dbReference>
<dbReference type="NCBIfam" id="NF004019">
    <property type="entry name" value="PRK05481.1"/>
    <property type="match status" value="1"/>
</dbReference>
<dbReference type="Pfam" id="PF04055">
    <property type="entry name" value="Radical_SAM"/>
    <property type="match status" value="1"/>
</dbReference>
<keyword evidence="2 8" id="KW-0808">Transferase</keyword>
<keyword evidence="6 8" id="KW-0411">Iron-sulfur</keyword>
<reference evidence="10" key="3">
    <citation type="submission" date="2019-06" db="EMBL/GenBank/DDBJ databases">
        <title>A comparative analysis of the Nautiliaceae.</title>
        <authorList>
            <person name="Grosche A."/>
            <person name="Smedile F."/>
            <person name="Vetriani C."/>
        </authorList>
    </citation>
    <scope>NUCLEOTIDE SEQUENCE</scope>
    <source>
        <strain evidence="10">TB6</strain>
    </source>
</reference>
<feature type="binding site" evidence="8">
    <location>
        <position position="62"/>
    </location>
    <ligand>
        <name>[4Fe-4S] cluster</name>
        <dbReference type="ChEBI" id="CHEBI:49883"/>
        <label>2</label>
        <note>4Fe-4S-S-AdoMet</note>
    </ligand>
</feature>
<dbReference type="EMBL" id="RJVK01000001">
    <property type="protein sequence ID" value="ROR41026.1"/>
    <property type="molecule type" value="Genomic_DNA"/>
</dbReference>
<dbReference type="InterPro" id="IPR058240">
    <property type="entry name" value="rSAM_sf"/>
</dbReference>
<dbReference type="Proteomes" id="UP000272781">
    <property type="component" value="Unassembled WGS sequence"/>
</dbReference>
<dbReference type="PROSITE" id="PS51918">
    <property type="entry name" value="RADICAL_SAM"/>
    <property type="match status" value="1"/>
</dbReference>
<keyword evidence="5 8" id="KW-0408">Iron</keyword>
<evidence type="ECO:0000256" key="1">
    <source>
        <dbReference type="ARBA" id="ARBA00022485"/>
    </source>
</evidence>
<dbReference type="GO" id="GO:0046872">
    <property type="term" value="F:metal ion binding"/>
    <property type="evidence" value="ECO:0007669"/>
    <property type="project" value="UniProtKB-KW"/>
</dbReference>
<proteinExistence type="inferred from homology"/>
<evidence type="ECO:0000256" key="6">
    <source>
        <dbReference type="ARBA" id="ARBA00023014"/>
    </source>
</evidence>
<dbReference type="InterPro" id="IPR013785">
    <property type="entry name" value="Aldolase_TIM"/>
</dbReference>
<feature type="binding site" evidence="8">
    <location>
        <position position="40"/>
    </location>
    <ligand>
        <name>[4Fe-4S] cluster</name>
        <dbReference type="ChEBI" id="CHEBI:49883"/>
        <label>1</label>
    </ligand>
</feature>
<dbReference type="GO" id="GO:0051539">
    <property type="term" value="F:4 iron, 4 sulfur cluster binding"/>
    <property type="evidence" value="ECO:0007669"/>
    <property type="project" value="UniProtKB-UniRule"/>
</dbReference>
<feature type="domain" description="Radical SAM core" evidence="9">
    <location>
        <begin position="41"/>
        <end position="254"/>
    </location>
</feature>
<evidence type="ECO:0000256" key="7">
    <source>
        <dbReference type="ARBA" id="ARBA00047326"/>
    </source>
</evidence>
<name>A0AAJ4REB4_9BACT</name>
<dbReference type="SMART" id="SM00729">
    <property type="entry name" value="Elp3"/>
    <property type="match status" value="1"/>
</dbReference>
<evidence type="ECO:0000256" key="3">
    <source>
        <dbReference type="ARBA" id="ARBA00022691"/>
    </source>
</evidence>
<dbReference type="GO" id="GO:0009249">
    <property type="term" value="P:protein lipoylation"/>
    <property type="evidence" value="ECO:0007669"/>
    <property type="project" value="UniProtKB-UniRule"/>
</dbReference>
<keyword evidence="4 8" id="KW-0479">Metal-binding</keyword>
<evidence type="ECO:0000313" key="10">
    <source>
        <dbReference type="EMBL" id="QCI28259.1"/>
    </source>
</evidence>
<protein>
    <recommendedName>
        <fullName evidence="8">Lipoyl synthase</fullName>
        <ecNumber evidence="8">2.8.1.8</ecNumber>
    </recommendedName>
    <alternativeName>
        <fullName evidence="8">Lip-syn</fullName>
        <shortName evidence="8">LS</shortName>
    </alternativeName>
    <alternativeName>
        <fullName evidence="8">Lipoate synthase</fullName>
    </alternativeName>
    <alternativeName>
        <fullName evidence="8">Lipoic acid synthase</fullName>
    </alternativeName>
    <alternativeName>
        <fullName evidence="8">Sulfur insertion protein LipA</fullName>
    </alternativeName>
</protein>
<dbReference type="RefSeq" id="WP_123351925.1">
    <property type="nucleotide sequence ID" value="NZ_CP027432.2"/>
</dbReference>
<feature type="binding site" evidence="8">
    <location>
        <position position="29"/>
    </location>
    <ligand>
        <name>[4Fe-4S] cluster</name>
        <dbReference type="ChEBI" id="CHEBI:49883"/>
        <label>1</label>
    </ligand>
</feature>